<accession>Q0UN86</accession>
<dbReference type="GeneID" id="5974031"/>
<evidence type="ECO:0000313" key="2">
    <source>
        <dbReference type="Proteomes" id="UP000001055"/>
    </source>
</evidence>
<dbReference type="AlphaFoldDB" id="Q0UN86"/>
<proteinExistence type="predicted"/>
<dbReference type="Proteomes" id="UP000001055">
    <property type="component" value="Unassembled WGS sequence"/>
</dbReference>
<sequence>MHSCRHEPPPTPLMDLVSKAVERFVEMEAPQCALMPTWTSKKTAAYAHFMYSILIPKPTLNTAATTFPTSPIARGPGAMTPYDQHLPAQRNAALDLVAIPLHMARRLRRCTTMSRLQVA</sequence>
<dbReference type="RefSeq" id="XP_001797141.1">
    <property type="nucleotide sequence ID" value="XM_001797089.1"/>
</dbReference>
<dbReference type="InParanoid" id="Q0UN86"/>
<reference evidence="2" key="1">
    <citation type="journal article" date="2007" name="Plant Cell">
        <title>Dothideomycete-plant interactions illuminated by genome sequencing and EST analysis of the wheat pathogen Stagonospora nodorum.</title>
        <authorList>
            <person name="Hane J.K."/>
            <person name="Lowe R.G."/>
            <person name="Solomon P.S."/>
            <person name="Tan K.C."/>
            <person name="Schoch C.L."/>
            <person name="Spatafora J.W."/>
            <person name="Crous P.W."/>
            <person name="Kodira C."/>
            <person name="Birren B.W."/>
            <person name="Galagan J.E."/>
            <person name="Torriani S.F."/>
            <person name="McDonald B.A."/>
            <person name="Oliver R.P."/>
        </authorList>
    </citation>
    <scope>NUCLEOTIDE SEQUENCE [LARGE SCALE GENOMIC DNA]</scope>
    <source>
        <strain evidence="2">SN15 / ATCC MYA-4574 / FGSC 10173</strain>
    </source>
</reference>
<organism evidence="1 2">
    <name type="scientific">Phaeosphaeria nodorum (strain SN15 / ATCC MYA-4574 / FGSC 10173)</name>
    <name type="common">Glume blotch fungus</name>
    <name type="synonym">Parastagonospora nodorum</name>
    <dbReference type="NCBI Taxonomy" id="321614"/>
    <lineage>
        <taxon>Eukaryota</taxon>
        <taxon>Fungi</taxon>
        <taxon>Dikarya</taxon>
        <taxon>Ascomycota</taxon>
        <taxon>Pezizomycotina</taxon>
        <taxon>Dothideomycetes</taxon>
        <taxon>Pleosporomycetidae</taxon>
        <taxon>Pleosporales</taxon>
        <taxon>Pleosporineae</taxon>
        <taxon>Phaeosphaeriaceae</taxon>
        <taxon>Parastagonospora</taxon>
    </lineage>
</organism>
<evidence type="ECO:0000313" key="1">
    <source>
        <dbReference type="EMBL" id="EAT85429.1"/>
    </source>
</evidence>
<dbReference type="KEGG" id="pno:SNOG_06778"/>
<gene>
    <name evidence="1" type="ORF">SNOG_06778</name>
</gene>
<name>Q0UN86_PHANO</name>
<protein>
    <submittedName>
        <fullName evidence="1">Uncharacterized protein</fullName>
    </submittedName>
</protein>
<dbReference type="EMBL" id="CH445334">
    <property type="protein sequence ID" value="EAT85429.1"/>
    <property type="molecule type" value="Genomic_DNA"/>
</dbReference>